<dbReference type="EMBL" id="AMXD01000043">
    <property type="protein sequence ID" value="ENO85946.1"/>
    <property type="molecule type" value="Genomic_DNA"/>
</dbReference>
<evidence type="ECO:0000313" key="7">
    <source>
        <dbReference type="Proteomes" id="UP000013042"/>
    </source>
</evidence>
<evidence type="ECO:0000256" key="2">
    <source>
        <dbReference type="ARBA" id="ARBA00022793"/>
    </source>
</evidence>
<evidence type="ECO:0000256" key="1">
    <source>
        <dbReference type="ARBA" id="ARBA00001911"/>
    </source>
</evidence>
<dbReference type="GO" id="GO:0005737">
    <property type="term" value="C:cytoplasm"/>
    <property type="evidence" value="ECO:0007669"/>
    <property type="project" value="TreeGrafter"/>
</dbReference>
<dbReference type="Proteomes" id="UP000013042">
    <property type="component" value="Unassembled WGS sequence"/>
</dbReference>
<evidence type="ECO:0000256" key="3">
    <source>
        <dbReference type="ARBA" id="ARBA00023027"/>
    </source>
</evidence>
<dbReference type="InterPro" id="IPR036291">
    <property type="entry name" value="NAD(P)-bd_dom_sf"/>
</dbReference>
<sequence>MTCLVRCRLCGHSIMFDPSHPVVREDIHAILAERLPWERLAGRHVFVTGASGMLGGYLTLSLAALHRKLDDPPKLSLLARDAARLRARLGSVLDPARCEILEGDLNALPMPRFGVPDVVIHAASPASPRDYATDPVGVIRANAVGTLALLDRFGRDRPIAFLMLGSAVYGSTENEGAVHEESFGAVPTLDPRNCYIESKRLAETLLACWRVQYGLEFGIGRIFHTFGPGLNLADGRIFSDVLKAARDRQPIVLTSDGSALRAFCYLADTVSGLLHILLKGDGASAYNVGNPTNELSIRDFATLASRLIDPPLALTFGEADPQAYLPAKTSRGLPDTRRLQALGWQSRTSVEEALARSYRSLFGRERVHDDPRRVQAGQGASKKRL</sequence>
<organism evidence="6 7">
    <name type="scientific">Thauera aminoaromatica S2</name>
    <dbReference type="NCBI Taxonomy" id="1234381"/>
    <lineage>
        <taxon>Bacteria</taxon>
        <taxon>Pseudomonadati</taxon>
        <taxon>Pseudomonadota</taxon>
        <taxon>Betaproteobacteria</taxon>
        <taxon>Rhodocyclales</taxon>
        <taxon>Zoogloeaceae</taxon>
        <taxon>Thauera</taxon>
    </lineage>
</organism>
<dbReference type="PANTHER" id="PTHR43078:SF7">
    <property type="entry name" value="UDP-GLUCURONATE DECARBOXYLASE"/>
    <property type="match status" value="1"/>
</dbReference>
<dbReference type="GO" id="GO:0042732">
    <property type="term" value="P:D-xylose metabolic process"/>
    <property type="evidence" value="ECO:0007669"/>
    <property type="project" value="InterPro"/>
</dbReference>
<name>N6XW09_THASP</name>
<dbReference type="Pfam" id="PF01370">
    <property type="entry name" value="Epimerase"/>
    <property type="match status" value="1"/>
</dbReference>
<proteinExistence type="predicted"/>
<evidence type="ECO:0000259" key="5">
    <source>
        <dbReference type="Pfam" id="PF01370"/>
    </source>
</evidence>
<protein>
    <submittedName>
        <fullName evidence="6">NAD-dependent epimerase/dehydratase</fullName>
    </submittedName>
</protein>
<keyword evidence="4" id="KW-0456">Lyase</keyword>
<feature type="domain" description="NAD-dependent epimerase/dehydratase" evidence="5">
    <location>
        <begin position="45"/>
        <end position="289"/>
    </location>
</feature>
<evidence type="ECO:0000313" key="6">
    <source>
        <dbReference type="EMBL" id="ENO85946.1"/>
    </source>
</evidence>
<evidence type="ECO:0000256" key="4">
    <source>
        <dbReference type="ARBA" id="ARBA00023239"/>
    </source>
</evidence>
<dbReference type="InterPro" id="IPR044516">
    <property type="entry name" value="UXS-like"/>
</dbReference>
<reference evidence="6 7" key="1">
    <citation type="submission" date="2012-09" db="EMBL/GenBank/DDBJ databases">
        <title>Draft Genome Sequences of 6 Strains from Genus Thauera.</title>
        <authorList>
            <person name="Liu B."/>
            <person name="Shapleigh J.P."/>
            <person name="Frostegard A.H."/>
        </authorList>
    </citation>
    <scope>NUCLEOTIDE SEQUENCE [LARGE SCALE GENOMIC DNA]</scope>
    <source>
        <strain evidence="6 7">S2</strain>
    </source>
</reference>
<dbReference type="GO" id="GO:0070403">
    <property type="term" value="F:NAD+ binding"/>
    <property type="evidence" value="ECO:0007669"/>
    <property type="project" value="InterPro"/>
</dbReference>
<dbReference type="SUPFAM" id="SSF51735">
    <property type="entry name" value="NAD(P)-binding Rossmann-fold domains"/>
    <property type="match status" value="1"/>
</dbReference>
<comment type="caution">
    <text evidence="6">The sequence shown here is derived from an EMBL/GenBank/DDBJ whole genome shotgun (WGS) entry which is preliminary data.</text>
</comment>
<keyword evidence="2" id="KW-0210">Decarboxylase</keyword>
<dbReference type="Gene3D" id="3.40.50.720">
    <property type="entry name" value="NAD(P)-binding Rossmann-like Domain"/>
    <property type="match status" value="1"/>
</dbReference>
<dbReference type="AlphaFoldDB" id="N6XW09"/>
<dbReference type="GO" id="GO:0048040">
    <property type="term" value="F:UDP-glucuronate decarboxylase activity"/>
    <property type="evidence" value="ECO:0007669"/>
    <property type="project" value="TreeGrafter"/>
</dbReference>
<keyword evidence="3" id="KW-0520">NAD</keyword>
<gene>
    <name evidence="6" type="ORF">C665_08895</name>
</gene>
<dbReference type="PANTHER" id="PTHR43078">
    <property type="entry name" value="UDP-GLUCURONIC ACID DECARBOXYLASE-RELATED"/>
    <property type="match status" value="1"/>
</dbReference>
<dbReference type="InterPro" id="IPR001509">
    <property type="entry name" value="Epimerase_deHydtase"/>
</dbReference>
<accession>N6XW09</accession>
<comment type="cofactor">
    <cofactor evidence="1">
        <name>NAD(+)</name>
        <dbReference type="ChEBI" id="CHEBI:57540"/>
    </cofactor>
</comment>